<comment type="caution">
    <text evidence="1">The sequence shown here is derived from an EMBL/GenBank/DDBJ whole genome shotgun (WGS) entry which is preliminary data.</text>
</comment>
<dbReference type="Proteomes" id="UP000799754">
    <property type="component" value="Unassembled WGS sequence"/>
</dbReference>
<reference evidence="1" key="1">
    <citation type="journal article" date="2020" name="Stud. Mycol.">
        <title>101 Dothideomycetes genomes: a test case for predicting lifestyles and emergence of pathogens.</title>
        <authorList>
            <person name="Haridas S."/>
            <person name="Albert R."/>
            <person name="Binder M."/>
            <person name="Bloem J."/>
            <person name="Labutti K."/>
            <person name="Salamov A."/>
            <person name="Andreopoulos B."/>
            <person name="Baker S."/>
            <person name="Barry K."/>
            <person name="Bills G."/>
            <person name="Bluhm B."/>
            <person name="Cannon C."/>
            <person name="Castanera R."/>
            <person name="Culley D."/>
            <person name="Daum C."/>
            <person name="Ezra D."/>
            <person name="Gonzalez J."/>
            <person name="Henrissat B."/>
            <person name="Kuo A."/>
            <person name="Liang C."/>
            <person name="Lipzen A."/>
            <person name="Lutzoni F."/>
            <person name="Magnuson J."/>
            <person name="Mondo S."/>
            <person name="Nolan M."/>
            <person name="Ohm R."/>
            <person name="Pangilinan J."/>
            <person name="Park H.-J."/>
            <person name="Ramirez L."/>
            <person name="Alfaro M."/>
            <person name="Sun H."/>
            <person name="Tritt A."/>
            <person name="Yoshinaga Y."/>
            <person name="Zwiers L.-H."/>
            <person name="Turgeon B."/>
            <person name="Goodwin S."/>
            <person name="Spatafora J."/>
            <person name="Crous P."/>
            <person name="Grigoriev I."/>
        </authorList>
    </citation>
    <scope>NUCLEOTIDE SEQUENCE</scope>
    <source>
        <strain evidence="1">CBS 525.71</strain>
    </source>
</reference>
<sequence length="903" mass="104155">MANPNLSQQTSRASTNITLINNGWTLLPSDGPLRVAVEKFIKDNPKKDLTQFEKTTYDELRNAVQQIQQEQNERREMMNLARIQSFLEAMHQFGKVIEVFLNVTDALAFVWGPMKLLLQTASTFTDSFEALLRAYEQIGEQLPLLSEYDSLFRSNLHVKDALIRMYIDILEFHQQALRFFRGSMWKNFFRAMYVDEMAKLTSKIADILAQEQRKKMGTVKEWLAVGQQNSGFHTSYGQIRKEYPNTTQWILKHEAVKNWLAADPPATPNLWINGIPGAGIICFFYCRNDDPLSSSPVGIIKALVDQLLTQHPYHLPPCYTARTTSGEPVLRSLSLATKMLREFCLTLEKVFIVVDGLDECSQVERKQALDVLMDIVSQCDVTEAGKLRLLVVSQDYMDIRRTLFGSGNAKLVPKVVQISHEDNEGDIFMYVKFWVDKIDSKFELGRDVTEYLTNLTVANAKGMFLFAKLVMRNLYDQATREVLLDAIRTTNFPTKLKEAKEEWNEATKLLGWMVCAKRRLTWREMQIALSIDIDNQTIDYDNKRLRKHIHEICGSLISVHSDQVSFVHSTAKTFITHVIPDIHEPSIECNLSVLCLQYLTFPCFDKFEDDDEKELQRLALEGYLALQDYAIATWFHHINAFVNSSQEFLVSLSDQDPRLDSIETALDDFMSKYGEEDWEKGLVEECKNSCRAFEDFSLFENLVLLTSHIYTFQKKGFEARHKISIGGLDEALKRNRKVLEELPAKLEKAKATKDLTTYSRFYDAEKPYKCNRITCRYFSEGFKDKQSRKRHVNVHDRPYHCDVQDCLGQEGFAKENDLQKHMRAFHPELCDLAQTFNSATAKRGKADHACAICGKTFTRSFHRKNHEASHRGERPHSCPECGKAFTRANDCKRHQKIHERKSK</sequence>
<gene>
    <name evidence="1" type="ORF">BU25DRAFT_429462</name>
</gene>
<protein>
    <submittedName>
        <fullName evidence="1">C2H2 domain-containing protein</fullName>
    </submittedName>
</protein>
<organism evidence="1 2">
    <name type="scientific">Macroventuria anomochaeta</name>
    <dbReference type="NCBI Taxonomy" id="301207"/>
    <lineage>
        <taxon>Eukaryota</taxon>
        <taxon>Fungi</taxon>
        <taxon>Dikarya</taxon>
        <taxon>Ascomycota</taxon>
        <taxon>Pezizomycotina</taxon>
        <taxon>Dothideomycetes</taxon>
        <taxon>Pleosporomycetidae</taxon>
        <taxon>Pleosporales</taxon>
        <taxon>Pleosporineae</taxon>
        <taxon>Didymellaceae</taxon>
        <taxon>Macroventuria</taxon>
    </lineage>
</organism>
<keyword evidence="2" id="KW-1185">Reference proteome</keyword>
<dbReference type="EMBL" id="MU006707">
    <property type="protein sequence ID" value="KAF2630452.1"/>
    <property type="molecule type" value="Genomic_DNA"/>
</dbReference>
<accession>A0ACB6S8X5</accession>
<name>A0ACB6S8X5_9PLEO</name>
<evidence type="ECO:0000313" key="2">
    <source>
        <dbReference type="Proteomes" id="UP000799754"/>
    </source>
</evidence>
<evidence type="ECO:0000313" key="1">
    <source>
        <dbReference type="EMBL" id="KAF2630452.1"/>
    </source>
</evidence>
<proteinExistence type="predicted"/>